<gene>
    <name evidence="5" type="ORF">BJL86_1302</name>
</gene>
<evidence type="ECO:0000313" key="5">
    <source>
        <dbReference type="EMBL" id="ANI92084.1"/>
    </source>
</evidence>
<name>A0A173LKE8_9ACTN</name>
<organism evidence="5 6">
    <name type="scientific">Dietzia timorensis</name>
    <dbReference type="NCBI Taxonomy" id="499555"/>
    <lineage>
        <taxon>Bacteria</taxon>
        <taxon>Bacillati</taxon>
        <taxon>Actinomycetota</taxon>
        <taxon>Actinomycetes</taxon>
        <taxon>Mycobacteriales</taxon>
        <taxon>Dietziaceae</taxon>
        <taxon>Dietzia</taxon>
    </lineage>
</organism>
<dbReference type="PANTHER" id="PTHR10434">
    <property type="entry name" value="1-ACYL-SN-GLYCEROL-3-PHOSPHATE ACYLTRANSFERASE"/>
    <property type="match status" value="1"/>
</dbReference>
<proteinExistence type="predicted"/>
<dbReference type="STRING" id="499555.BJL86_1302"/>
<dbReference type="PANTHER" id="PTHR10434:SF11">
    <property type="entry name" value="1-ACYL-SN-GLYCEROL-3-PHOSPHATE ACYLTRANSFERASE"/>
    <property type="match status" value="1"/>
</dbReference>
<dbReference type="InterPro" id="IPR002123">
    <property type="entry name" value="Plipid/glycerol_acylTrfase"/>
</dbReference>
<dbReference type="SUPFAM" id="SSF69593">
    <property type="entry name" value="Glycerol-3-phosphate (1)-acyltransferase"/>
    <property type="match status" value="1"/>
</dbReference>
<evidence type="ECO:0000313" key="6">
    <source>
        <dbReference type="Proteomes" id="UP000186104"/>
    </source>
</evidence>
<evidence type="ECO:0000259" key="4">
    <source>
        <dbReference type="SMART" id="SM00563"/>
    </source>
</evidence>
<feature type="domain" description="Phospholipid/glycerol acyltransferase" evidence="4">
    <location>
        <begin position="52"/>
        <end position="186"/>
    </location>
</feature>
<dbReference type="Pfam" id="PF01553">
    <property type="entry name" value="Acyltransferase"/>
    <property type="match status" value="1"/>
</dbReference>
<feature type="compositionally biased region" description="Basic and acidic residues" evidence="3">
    <location>
        <begin position="114"/>
        <end position="126"/>
    </location>
</feature>
<accession>A0A173LKE8</accession>
<dbReference type="EMBL" id="CP015961">
    <property type="protein sequence ID" value="ANI92084.1"/>
    <property type="molecule type" value="Genomic_DNA"/>
</dbReference>
<evidence type="ECO:0000256" key="3">
    <source>
        <dbReference type="SAM" id="MobiDB-lite"/>
    </source>
</evidence>
<dbReference type="GO" id="GO:0003841">
    <property type="term" value="F:1-acylglycerol-3-phosphate O-acyltransferase activity"/>
    <property type="evidence" value="ECO:0007669"/>
    <property type="project" value="TreeGrafter"/>
</dbReference>
<feature type="region of interest" description="Disordered" evidence="3">
    <location>
        <begin position="111"/>
        <end position="130"/>
    </location>
</feature>
<dbReference type="SMART" id="SM00563">
    <property type="entry name" value="PlsC"/>
    <property type="match status" value="1"/>
</dbReference>
<dbReference type="OrthoDB" id="9808424at2"/>
<dbReference type="KEGG" id="dtm:BJL86_1302"/>
<dbReference type="RefSeq" id="WP_075844887.1">
    <property type="nucleotide sequence ID" value="NZ_CP015961.1"/>
</dbReference>
<feature type="compositionally biased region" description="Acidic residues" evidence="3">
    <location>
        <begin position="238"/>
        <end position="251"/>
    </location>
</feature>
<dbReference type="AlphaFoldDB" id="A0A173LKE8"/>
<dbReference type="Proteomes" id="UP000186104">
    <property type="component" value="Chromosome"/>
</dbReference>
<keyword evidence="2 5" id="KW-0012">Acyltransferase</keyword>
<protein>
    <submittedName>
        <fullName evidence="5">1-acyl-sn-glycerol-3-phosphate acyltransferase 1, chloroplastic</fullName>
    </submittedName>
</protein>
<reference evidence="5 6" key="1">
    <citation type="submission" date="2016-06" db="EMBL/GenBank/DDBJ databases">
        <title>Complete genome sequence of a saline-alkali tolerant type strain Dietzia timorensis ID05-A0528T.</title>
        <authorList>
            <person name="Wu X."/>
        </authorList>
    </citation>
    <scope>NUCLEOTIDE SEQUENCE [LARGE SCALE GENOMIC DNA]</scope>
    <source>
        <strain evidence="5 6">ID05-A0528</strain>
    </source>
</reference>
<sequence length="259" mass="27908">MSRAHSRSSGIAMSGARSVVAAAVAAIAGAKPEFAANGEVRDGSTVDLPTQAIFYANHSSHLDFVTLWASLPPRLRNRVRPVAAADYWSSGFKRAAAEGFFNAYLVERGGSSAREGEAPQHPDRARRSSSQIDGMNEVLSAGDSLIIFPEGTRGTGEKLARFQAGLYHLARKNPEIPVIPVALANLGRILPKGVKIPVPHLSTVRFHEPIGVGEEESKEEFLGRATAIINRSLRSFDPDMDDEPEPGEDSASDPKEEKR</sequence>
<keyword evidence="1 5" id="KW-0808">Transferase</keyword>
<dbReference type="CDD" id="cd07989">
    <property type="entry name" value="LPLAT_AGPAT-like"/>
    <property type="match status" value="1"/>
</dbReference>
<evidence type="ECO:0000256" key="1">
    <source>
        <dbReference type="ARBA" id="ARBA00022679"/>
    </source>
</evidence>
<feature type="region of interest" description="Disordered" evidence="3">
    <location>
        <begin position="233"/>
        <end position="259"/>
    </location>
</feature>
<dbReference type="GO" id="GO:0006654">
    <property type="term" value="P:phosphatidic acid biosynthetic process"/>
    <property type="evidence" value="ECO:0007669"/>
    <property type="project" value="TreeGrafter"/>
</dbReference>
<keyword evidence="6" id="KW-1185">Reference proteome</keyword>
<evidence type="ECO:0000256" key="2">
    <source>
        <dbReference type="ARBA" id="ARBA00023315"/>
    </source>
</evidence>